<evidence type="ECO:0000313" key="2">
    <source>
        <dbReference type="EMBL" id="QHS94870.1"/>
    </source>
</evidence>
<feature type="transmembrane region" description="Helical" evidence="1">
    <location>
        <begin position="88"/>
        <end position="106"/>
    </location>
</feature>
<feature type="transmembrane region" description="Helical" evidence="1">
    <location>
        <begin position="59"/>
        <end position="76"/>
    </location>
</feature>
<keyword evidence="1" id="KW-1133">Transmembrane helix</keyword>
<dbReference type="AlphaFoldDB" id="A0A6C0BS36"/>
<accession>A0A6C0BS36</accession>
<sequence>MKKIYENIFDITVMLLYILYFIIAFNLYYSHKISILDNSILKEKFSDEKLQNYLDNLQLFFRTFVVFLLLFRFNPFTKHVFTEFDRKLVFTSSLFLISTTGLNIIISNDFISKNIKNIYSLFI</sequence>
<keyword evidence="1" id="KW-0472">Membrane</keyword>
<reference evidence="2" key="1">
    <citation type="journal article" date="2020" name="Nature">
        <title>Giant virus diversity and host interactions through global metagenomics.</title>
        <authorList>
            <person name="Schulz F."/>
            <person name="Roux S."/>
            <person name="Paez-Espino D."/>
            <person name="Jungbluth S."/>
            <person name="Walsh D.A."/>
            <person name="Denef V.J."/>
            <person name="McMahon K.D."/>
            <person name="Konstantinidis K.T."/>
            <person name="Eloe-Fadrosh E.A."/>
            <person name="Kyrpides N.C."/>
            <person name="Woyke T."/>
        </authorList>
    </citation>
    <scope>NUCLEOTIDE SEQUENCE</scope>
    <source>
        <strain evidence="2">GVMAG-M-3300018428-16</strain>
    </source>
</reference>
<proteinExistence type="predicted"/>
<name>A0A6C0BS36_9ZZZZ</name>
<organism evidence="2">
    <name type="scientific">viral metagenome</name>
    <dbReference type="NCBI Taxonomy" id="1070528"/>
    <lineage>
        <taxon>unclassified sequences</taxon>
        <taxon>metagenomes</taxon>
        <taxon>organismal metagenomes</taxon>
    </lineage>
</organism>
<protein>
    <submittedName>
        <fullName evidence="2">Uncharacterized protein</fullName>
    </submittedName>
</protein>
<keyword evidence="1" id="KW-0812">Transmembrane</keyword>
<dbReference type="EMBL" id="MN739234">
    <property type="protein sequence ID" value="QHS94870.1"/>
    <property type="molecule type" value="Genomic_DNA"/>
</dbReference>
<evidence type="ECO:0000256" key="1">
    <source>
        <dbReference type="SAM" id="Phobius"/>
    </source>
</evidence>
<feature type="transmembrane region" description="Helical" evidence="1">
    <location>
        <begin position="7"/>
        <end position="29"/>
    </location>
</feature>